<comment type="caution">
    <text evidence="14">The sequence shown here is derived from an EMBL/GenBank/DDBJ whole genome shotgun (WGS) entry which is preliminary data.</text>
</comment>
<keyword evidence="3" id="KW-1003">Cell membrane</keyword>
<accession>A0AAD5G1J4</accession>
<feature type="signal peptide" evidence="12">
    <location>
        <begin position="1"/>
        <end position="18"/>
    </location>
</feature>
<dbReference type="GO" id="GO:0005886">
    <property type="term" value="C:plasma membrane"/>
    <property type="evidence" value="ECO:0007669"/>
    <property type="project" value="UniProtKB-SubCell"/>
</dbReference>
<evidence type="ECO:0000256" key="8">
    <source>
        <dbReference type="ARBA" id="ARBA00022989"/>
    </source>
</evidence>
<dbReference type="PROSITE" id="PS51450">
    <property type="entry name" value="LRR"/>
    <property type="match status" value="1"/>
</dbReference>
<dbReference type="InterPro" id="IPR032675">
    <property type="entry name" value="LRR_dom_sf"/>
</dbReference>
<keyword evidence="15" id="KW-1185">Reference proteome</keyword>
<feature type="non-terminal residue" evidence="14">
    <location>
        <position position="1"/>
    </location>
</feature>
<name>A0AAD5G1J4_AMBAR</name>
<evidence type="ECO:0000256" key="7">
    <source>
        <dbReference type="ARBA" id="ARBA00022737"/>
    </source>
</evidence>
<keyword evidence="9 11" id="KW-0472">Membrane</keyword>
<dbReference type="Pfam" id="PF00560">
    <property type="entry name" value="LRR_1"/>
    <property type="match status" value="7"/>
</dbReference>
<dbReference type="PANTHER" id="PTHR48063:SF101">
    <property type="entry name" value="LRR RECEPTOR-LIKE SERINE_THREONINE-PROTEIN KINASE FLS2"/>
    <property type="match status" value="1"/>
</dbReference>
<dbReference type="PRINTS" id="PR00019">
    <property type="entry name" value="LEURICHRPT"/>
</dbReference>
<dbReference type="GO" id="GO:0051707">
    <property type="term" value="P:response to other organism"/>
    <property type="evidence" value="ECO:0007669"/>
    <property type="project" value="UniProtKB-ARBA"/>
</dbReference>
<dbReference type="PANTHER" id="PTHR48063">
    <property type="entry name" value="LRR RECEPTOR-LIKE KINASE"/>
    <property type="match status" value="1"/>
</dbReference>
<reference evidence="14" key="1">
    <citation type="submission" date="2022-06" db="EMBL/GenBank/DDBJ databases">
        <title>Uncovering the hologenomic basis of an extraordinary plant invasion.</title>
        <authorList>
            <person name="Bieker V.C."/>
            <person name="Martin M.D."/>
            <person name="Gilbert T."/>
            <person name="Hodgins K."/>
            <person name="Battlay P."/>
            <person name="Petersen B."/>
            <person name="Wilson J."/>
        </authorList>
    </citation>
    <scope>NUCLEOTIDE SEQUENCE</scope>
    <source>
        <strain evidence="14">AA19_3_7</strain>
        <tissue evidence="14">Leaf</tissue>
    </source>
</reference>
<dbReference type="SUPFAM" id="SSF52058">
    <property type="entry name" value="L domain-like"/>
    <property type="match status" value="2"/>
</dbReference>
<feature type="chain" id="PRO_5042290235" description="Leucine-rich repeat-containing N-terminal plant-type domain-containing protein" evidence="12">
    <location>
        <begin position="19"/>
        <end position="570"/>
    </location>
</feature>
<feature type="domain" description="Leucine-rich repeat-containing N-terminal plant-type" evidence="13">
    <location>
        <begin position="24"/>
        <end position="65"/>
    </location>
</feature>
<dbReference type="FunFam" id="3.80.10.10:FF:000111">
    <property type="entry name" value="LRR receptor-like serine/threonine-protein kinase ERECTA"/>
    <property type="match status" value="1"/>
</dbReference>
<dbReference type="EMBL" id="JAMZMK010011943">
    <property type="protein sequence ID" value="KAI7725409.1"/>
    <property type="molecule type" value="Genomic_DNA"/>
</dbReference>
<dbReference type="InterPro" id="IPR003591">
    <property type="entry name" value="Leu-rich_rpt_typical-subtyp"/>
</dbReference>
<keyword evidence="5 11" id="KW-0812">Transmembrane</keyword>
<feature type="transmembrane region" description="Helical" evidence="11">
    <location>
        <begin position="532"/>
        <end position="553"/>
    </location>
</feature>
<feature type="non-terminal residue" evidence="14">
    <location>
        <position position="570"/>
    </location>
</feature>
<keyword evidence="7" id="KW-0677">Repeat</keyword>
<proteinExistence type="inferred from homology"/>
<dbReference type="InterPro" id="IPR013210">
    <property type="entry name" value="LRR_N_plant-typ"/>
</dbReference>
<evidence type="ECO:0000256" key="2">
    <source>
        <dbReference type="ARBA" id="ARBA00009592"/>
    </source>
</evidence>
<evidence type="ECO:0000313" key="15">
    <source>
        <dbReference type="Proteomes" id="UP001206925"/>
    </source>
</evidence>
<keyword evidence="8 11" id="KW-1133">Transmembrane helix</keyword>
<dbReference type="SMART" id="SM00369">
    <property type="entry name" value="LRR_TYP"/>
    <property type="match status" value="5"/>
</dbReference>
<dbReference type="InterPro" id="IPR046956">
    <property type="entry name" value="RLP23-like"/>
</dbReference>
<evidence type="ECO:0000256" key="1">
    <source>
        <dbReference type="ARBA" id="ARBA00004251"/>
    </source>
</evidence>
<evidence type="ECO:0000259" key="13">
    <source>
        <dbReference type="Pfam" id="PF08263"/>
    </source>
</evidence>
<dbReference type="Pfam" id="PF08263">
    <property type="entry name" value="LRRNT_2"/>
    <property type="match status" value="1"/>
</dbReference>
<gene>
    <name evidence="14" type="ORF">M8C21_031090</name>
</gene>
<evidence type="ECO:0000256" key="3">
    <source>
        <dbReference type="ARBA" id="ARBA00022475"/>
    </source>
</evidence>
<comment type="similarity">
    <text evidence="2">Belongs to the RLP family.</text>
</comment>
<evidence type="ECO:0000313" key="14">
    <source>
        <dbReference type="EMBL" id="KAI7725409.1"/>
    </source>
</evidence>
<evidence type="ECO:0000256" key="6">
    <source>
        <dbReference type="ARBA" id="ARBA00022729"/>
    </source>
</evidence>
<protein>
    <recommendedName>
        <fullName evidence="13">Leucine-rich repeat-containing N-terminal plant-type domain-containing protein</fullName>
    </recommendedName>
</protein>
<evidence type="ECO:0000256" key="12">
    <source>
        <dbReference type="SAM" id="SignalP"/>
    </source>
</evidence>
<keyword evidence="6 12" id="KW-0732">Signal</keyword>
<dbReference type="Pfam" id="PF13855">
    <property type="entry name" value="LRR_8"/>
    <property type="match status" value="1"/>
</dbReference>
<evidence type="ECO:0000256" key="5">
    <source>
        <dbReference type="ARBA" id="ARBA00022692"/>
    </source>
</evidence>
<evidence type="ECO:0000256" key="9">
    <source>
        <dbReference type="ARBA" id="ARBA00023136"/>
    </source>
</evidence>
<dbReference type="GO" id="GO:0006952">
    <property type="term" value="P:defense response"/>
    <property type="evidence" value="ECO:0007669"/>
    <property type="project" value="UniProtKB-ARBA"/>
</dbReference>
<keyword evidence="10" id="KW-0325">Glycoprotein</keyword>
<dbReference type="AlphaFoldDB" id="A0AAD5G1J4"/>
<evidence type="ECO:0000256" key="4">
    <source>
        <dbReference type="ARBA" id="ARBA00022614"/>
    </source>
</evidence>
<evidence type="ECO:0000256" key="10">
    <source>
        <dbReference type="ARBA" id="ARBA00023180"/>
    </source>
</evidence>
<organism evidence="14 15">
    <name type="scientific">Ambrosia artemisiifolia</name>
    <name type="common">Common ragweed</name>
    <dbReference type="NCBI Taxonomy" id="4212"/>
    <lineage>
        <taxon>Eukaryota</taxon>
        <taxon>Viridiplantae</taxon>
        <taxon>Streptophyta</taxon>
        <taxon>Embryophyta</taxon>
        <taxon>Tracheophyta</taxon>
        <taxon>Spermatophyta</taxon>
        <taxon>Magnoliopsida</taxon>
        <taxon>eudicotyledons</taxon>
        <taxon>Gunneridae</taxon>
        <taxon>Pentapetalae</taxon>
        <taxon>asterids</taxon>
        <taxon>campanulids</taxon>
        <taxon>Asterales</taxon>
        <taxon>Asteraceae</taxon>
        <taxon>Asteroideae</taxon>
        <taxon>Heliantheae alliance</taxon>
        <taxon>Heliantheae</taxon>
        <taxon>Ambrosia</taxon>
    </lineage>
</organism>
<evidence type="ECO:0000256" key="11">
    <source>
        <dbReference type="SAM" id="Phobius"/>
    </source>
</evidence>
<comment type="subcellular location">
    <subcellularLocation>
        <location evidence="1">Cell membrane</location>
        <topology evidence="1">Single-pass type I membrane protein</topology>
    </subcellularLocation>
</comment>
<dbReference type="Proteomes" id="UP001206925">
    <property type="component" value="Unassembled WGS sequence"/>
</dbReference>
<keyword evidence="4" id="KW-0433">Leucine-rich repeat</keyword>
<dbReference type="Gene3D" id="3.80.10.10">
    <property type="entry name" value="Ribonuclease Inhibitor"/>
    <property type="match status" value="2"/>
</dbReference>
<sequence length="570" mass="62865">RILNLLVIFICINTLVSGETRCVEHDRIALLQIKNRLVDDYALLKSWKNSSTARDCCRWKRVGCNNATGRVVTLDLSGVWSEELEQTLGFNGEIDSSLLSLTSLSYLDLGGNIPSWFWESLNPGLLYLNLSSNQMHGMVPDLVSGKQALIDMSSNKFSDSLPSFPHDTIALILNDNMFSGPISSLCNLTTLNRLDLSNNKLSGKLPNCWNNFESLSILNLEYNEFTGTIPDSIGALQIVSMMSMRGNNLTGEIPSSLSNCTGLQLLDLGENQLLGTIPEWIDERLSMLLVLSLSSNRFHGALPDSLCKLENIQILDLSINKISGNIPKCLDKFSGMTMSNKGTTGASIEYNAIGLSRTRLTSRARYVFKALLQWKGKQSEYQKTLGLVFSLDLSSNRLTGKIPDQITSLSALIALNLSRNSLTGRIPEDIGRLRRLDFLDLSRNDLVGGIPSSLSQLSNLGVLDLSFNNLSGRIPKSTQLQSFDMSSYTANPALCGAPLPNGCPGDGPRTGRQEDVAVEEDDDDDKLISKGFYVSIVVGFAFGFWAFYGSLILKDSWRHAYFEFFNIVKD</sequence>
<dbReference type="InterPro" id="IPR001611">
    <property type="entry name" value="Leu-rich_rpt"/>
</dbReference>
<dbReference type="FunFam" id="3.80.10.10:FF:000095">
    <property type="entry name" value="LRR receptor-like serine/threonine-protein kinase GSO1"/>
    <property type="match status" value="1"/>
</dbReference>